<dbReference type="InterPro" id="IPR024370">
    <property type="entry name" value="PBP_domain"/>
</dbReference>
<dbReference type="NCBIfam" id="TIGR01764">
    <property type="entry name" value="excise"/>
    <property type="match status" value="1"/>
</dbReference>
<dbReference type="InterPro" id="IPR010093">
    <property type="entry name" value="SinI_DNA-bd"/>
</dbReference>
<proteinExistence type="predicted"/>
<dbReference type="AlphaFoldDB" id="A0A1S8LQJ9"/>
<keyword evidence="4" id="KW-1185">Reference proteome</keyword>
<feature type="domain" description="PBP" evidence="1">
    <location>
        <begin position="104"/>
        <end position="294"/>
    </location>
</feature>
<name>A0A1S8LQJ9_9CLOT</name>
<evidence type="ECO:0000313" key="3">
    <source>
        <dbReference type="EMBL" id="URZ09835.1"/>
    </source>
</evidence>
<organism evidence="3 4">
    <name type="scientific">Clostridium felsineum</name>
    <dbReference type="NCBI Taxonomy" id="36839"/>
    <lineage>
        <taxon>Bacteria</taxon>
        <taxon>Bacillati</taxon>
        <taxon>Bacillota</taxon>
        <taxon>Clostridia</taxon>
        <taxon>Eubacteriales</taxon>
        <taxon>Clostridiaceae</taxon>
        <taxon>Clostridium</taxon>
    </lineage>
</organism>
<accession>A0A1S8LQJ9</accession>
<evidence type="ECO:0000259" key="1">
    <source>
        <dbReference type="Pfam" id="PF12727"/>
    </source>
</evidence>
<reference evidence="3 4" key="1">
    <citation type="submission" date="2022-04" db="EMBL/GenBank/DDBJ databases">
        <title>Genome sequence of C. roseum typestrain.</title>
        <authorList>
            <person name="Poehlein A."/>
            <person name="Schoch T."/>
            <person name="Duerre P."/>
            <person name="Daniel R."/>
        </authorList>
    </citation>
    <scope>NUCLEOTIDE SEQUENCE [LARGE SCALE GENOMIC DNA]</scope>
    <source>
        <strain evidence="3 4">DSM 7320</strain>
    </source>
</reference>
<gene>
    <name evidence="3" type="ORF">CROST_005340</name>
</gene>
<protein>
    <submittedName>
        <fullName evidence="3">Uncharacterized protein</fullName>
    </submittedName>
</protein>
<dbReference type="Gene3D" id="3.40.190.10">
    <property type="entry name" value="Periplasmic binding protein-like II"/>
    <property type="match status" value="1"/>
</dbReference>
<dbReference type="PANTHER" id="PTHR38431:SF1">
    <property type="entry name" value="BLL2305 PROTEIN"/>
    <property type="match status" value="1"/>
</dbReference>
<dbReference type="STRING" id="84029.CROST_12110"/>
<dbReference type="RefSeq" id="WP_077835599.1">
    <property type="nucleotide sequence ID" value="NZ_CP096983.1"/>
</dbReference>
<dbReference type="EMBL" id="CP096983">
    <property type="protein sequence ID" value="URZ09835.1"/>
    <property type="molecule type" value="Genomic_DNA"/>
</dbReference>
<evidence type="ECO:0000259" key="2">
    <source>
        <dbReference type="Pfam" id="PF12728"/>
    </source>
</evidence>
<sequence>MENKTLTPLDVAKLLRISKNTVYELIKRGDLNCYRVGKKIRIDSKDVDLYKHKCKTNPKINNYQSSSTILENTNETFLHLNEKVPDGGFIICGQDILLDILSRYLQVHSSGTNALRAYVGSYSGLLGLYFGKIQVATAHLWDGDSGDYNTPYVRRLIPGIHTVIINLAFRIMGFYVAKGNPKNIIGWEDFKRDDITMVNREKGCGTRILLDEHLRLLNIDKNKIKGYSRESLSHLAIASIISRNGADVGIGNEKTGLQVDNIDFIPIQKERYDLVIRKDDLNNPPIRAIIEILQSEDFKSELMGIGGYDLSQTGTTITEL</sequence>
<dbReference type="Pfam" id="PF12728">
    <property type="entry name" value="HTH_17"/>
    <property type="match status" value="1"/>
</dbReference>
<dbReference type="Pfam" id="PF12727">
    <property type="entry name" value="PBP_like"/>
    <property type="match status" value="1"/>
</dbReference>
<dbReference type="GO" id="GO:0003677">
    <property type="term" value="F:DNA binding"/>
    <property type="evidence" value="ECO:0007669"/>
    <property type="project" value="InterPro"/>
</dbReference>
<feature type="domain" description="Helix-turn-helix" evidence="2">
    <location>
        <begin position="6"/>
        <end position="53"/>
    </location>
</feature>
<dbReference type="Proteomes" id="UP000190951">
    <property type="component" value="Chromosome"/>
</dbReference>
<evidence type="ECO:0000313" key="4">
    <source>
        <dbReference type="Proteomes" id="UP000190951"/>
    </source>
</evidence>
<dbReference type="KEGG" id="crw:CROST_005340"/>
<dbReference type="PANTHER" id="PTHR38431">
    <property type="entry name" value="BLL2305 PROTEIN"/>
    <property type="match status" value="1"/>
</dbReference>
<dbReference type="SUPFAM" id="SSF53850">
    <property type="entry name" value="Periplasmic binding protein-like II"/>
    <property type="match status" value="1"/>
</dbReference>
<dbReference type="InterPro" id="IPR041657">
    <property type="entry name" value="HTH_17"/>
</dbReference>